<dbReference type="Pfam" id="PF13560">
    <property type="entry name" value="HTH_31"/>
    <property type="match status" value="1"/>
</dbReference>
<dbReference type="InterPro" id="IPR010982">
    <property type="entry name" value="Lambda_DNA-bd_dom_sf"/>
</dbReference>
<accession>A0A094L5F5</accession>
<feature type="domain" description="HTH cro/C1-type" evidence="1">
    <location>
        <begin position="27"/>
        <end position="73"/>
    </location>
</feature>
<dbReference type="PROSITE" id="PS50943">
    <property type="entry name" value="HTH_CROC1"/>
    <property type="match status" value="1"/>
</dbReference>
<dbReference type="InterPro" id="IPR001387">
    <property type="entry name" value="Cro/C1-type_HTH"/>
</dbReference>
<dbReference type="AlphaFoldDB" id="A0A094L5F5"/>
<name>A0A094L5F5_9GAMM</name>
<reference evidence="2 3" key="1">
    <citation type="submission" date="2014-06" db="EMBL/GenBank/DDBJ databases">
        <title>Draft genome sequence of Idiomarina sp. MCCC 1A10513.</title>
        <authorList>
            <person name="Du J."/>
            <person name="Lai Q."/>
            <person name="Shao Z."/>
        </authorList>
    </citation>
    <scope>NUCLEOTIDE SEQUENCE [LARGE SCALE GENOMIC DNA]</scope>
    <source>
        <strain evidence="2 3">MCCC 1A10513</strain>
    </source>
</reference>
<dbReference type="GO" id="GO:0003677">
    <property type="term" value="F:DNA binding"/>
    <property type="evidence" value="ECO:0007669"/>
    <property type="project" value="InterPro"/>
</dbReference>
<comment type="caution">
    <text evidence="2">The sequence shown here is derived from an EMBL/GenBank/DDBJ whole genome shotgun (WGS) entry which is preliminary data.</text>
</comment>
<dbReference type="Proteomes" id="UP000053718">
    <property type="component" value="Unassembled WGS sequence"/>
</dbReference>
<organism evidence="2 3">
    <name type="scientific">Pseudidiomarina atlantica</name>
    <dbReference type="NCBI Taxonomy" id="1517416"/>
    <lineage>
        <taxon>Bacteria</taxon>
        <taxon>Pseudomonadati</taxon>
        <taxon>Pseudomonadota</taxon>
        <taxon>Gammaproteobacteria</taxon>
        <taxon>Alteromonadales</taxon>
        <taxon>Idiomarinaceae</taxon>
        <taxon>Pseudidiomarina</taxon>
    </lineage>
</organism>
<protein>
    <recommendedName>
        <fullName evidence="1">HTH cro/C1-type domain-containing protein</fullName>
    </recommendedName>
</protein>
<evidence type="ECO:0000313" key="2">
    <source>
        <dbReference type="EMBL" id="KFZ29923.1"/>
    </source>
</evidence>
<dbReference type="CDD" id="cd00093">
    <property type="entry name" value="HTH_XRE"/>
    <property type="match status" value="1"/>
</dbReference>
<keyword evidence="3" id="KW-1185">Reference proteome</keyword>
<dbReference type="SMART" id="SM00530">
    <property type="entry name" value="HTH_XRE"/>
    <property type="match status" value="1"/>
</dbReference>
<dbReference type="Gene3D" id="1.10.260.40">
    <property type="entry name" value="lambda repressor-like DNA-binding domains"/>
    <property type="match status" value="1"/>
</dbReference>
<dbReference type="OrthoDB" id="4829428at2"/>
<evidence type="ECO:0000313" key="3">
    <source>
        <dbReference type="Proteomes" id="UP000053718"/>
    </source>
</evidence>
<evidence type="ECO:0000259" key="1">
    <source>
        <dbReference type="PROSITE" id="PS50943"/>
    </source>
</evidence>
<dbReference type="STRING" id="1517416.IDAT_02215"/>
<gene>
    <name evidence="2" type="ORF">IDAT_02215</name>
</gene>
<dbReference type="EMBL" id="JPIN01000001">
    <property type="protein sequence ID" value="KFZ29923.1"/>
    <property type="molecule type" value="Genomic_DNA"/>
</dbReference>
<sequence>MLNNRPIQPYMRRKLAQSFAINVGYLIQHKRASAGLDQTDLALLVETSRSTISRIERGKSVASETVLAVLAELEMLEHAAVEVESMADGKRFYQRKVSGPRSAEKLKKWQEFQRYWLGDSGE</sequence>
<dbReference type="RefSeq" id="WP_034729878.1">
    <property type="nucleotide sequence ID" value="NZ_JPIN01000001.1"/>
</dbReference>
<proteinExistence type="predicted"/>
<dbReference type="SUPFAM" id="SSF47413">
    <property type="entry name" value="lambda repressor-like DNA-binding domains"/>
    <property type="match status" value="1"/>
</dbReference>